<dbReference type="NCBIfam" id="TIGR00254">
    <property type="entry name" value="GGDEF"/>
    <property type="match status" value="1"/>
</dbReference>
<dbReference type="Gene3D" id="3.30.70.270">
    <property type="match status" value="1"/>
</dbReference>
<dbReference type="InterPro" id="IPR000160">
    <property type="entry name" value="GGDEF_dom"/>
</dbReference>
<evidence type="ECO:0000259" key="3">
    <source>
        <dbReference type="PROSITE" id="PS50887"/>
    </source>
</evidence>
<dbReference type="CDD" id="cd01949">
    <property type="entry name" value="GGDEF"/>
    <property type="match status" value="1"/>
</dbReference>
<dbReference type="InterPro" id="IPR013655">
    <property type="entry name" value="PAS_fold_3"/>
</dbReference>
<dbReference type="NCBIfam" id="TIGR00229">
    <property type="entry name" value="sensory_box"/>
    <property type="match status" value="2"/>
</dbReference>
<name>A0A1B1S383_9BACL</name>
<accession>A0A1B1S383</accession>
<dbReference type="EMBL" id="CP016540">
    <property type="protein sequence ID" value="ANU27667.1"/>
    <property type="molecule type" value="Genomic_DNA"/>
</dbReference>
<gene>
    <name evidence="4" type="ORF">I858_011785</name>
</gene>
<dbReference type="Pfam" id="PF00990">
    <property type="entry name" value="GGDEF"/>
    <property type="match status" value="1"/>
</dbReference>
<dbReference type="SMART" id="SM00091">
    <property type="entry name" value="PAS"/>
    <property type="match status" value="2"/>
</dbReference>
<dbReference type="InterPro" id="IPR013767">
    <property type="entry name" value="PAS_fold"/>
</dbReference>
<dbReference type="PROSITE" id="PS50113">
    <property type="entry name" value="PAC"/>
    <property type="match status" value="1"/>
</dbReference>
<evidence type="ECO:0000259" key="1">
    <source>
        <dbReference type="PROSITE" id="PS50112"/>
    </source>
</evidence>
<dbReference type="Pfam" id="PF13426">
    <property type="entry name" value="PAS_9"/>
    <property type="match status" value="1"/>
</dbReference>
<dbReference type="InterPro" id="IPR043128">
    <property type="entry name" value="Rev_trsase/Diguanyl_cyclase"/>
</dbReference>
<dbReference type="SUPFAM" id="SSF55073">
    <property type="entry name" value="Nucleotide cyclase"/>
    <property type="match status" value="1"/>
</dbReference>
<feature type="domain" description="GGDEF" evidence="3">
    <location>
        <begin position="400"/>
        <end position="529"/>
    </location>
</feature>
<keyword evidence="5" id="KW-1185">Reference proteome</keyword>
<dbReference type="Gene3D" id="3.30.450.20">
    <property type="entry name" value="PAS domain"/>
    <property type="match status" value="3"/>
</dbReference>
<dbReference type="SMART" id="SM00086">
    <property type="entry name" value="PAC"/>
    <property type="match status" value="3"/>
</dbReference>
<protein>
    <submittedName>
        <fullName evidence="4">Sensor domain-containing diguanylate cyclase</fullName>
    </submittedName>
</protein>
<evidence type="ECO:0000313" key="4">
    <source>
        <dbReference type="EMBL" id="ANU27667.1"/>
    </source>
</evidence>
<evidence type="ECO:0000259" key="2">
    <source>
        <dbReference type="PROSITE" id="PS50113"/>
    </source>
</evidence>
<dbReference type="KEGG" id="pll:I858_011785"/>
<dbReference type="InterPro" id="IPR052155">
    <property type="entry name" value="Biofilm_reg_signaling"/>
</dbReference>
<dbReference type="Pfam" id="PF08447">
    <property type="entry name" value="PAS_3"/>
    <property type="match status" value="1"/>
</dbReference>
<dbReference type="InterPro" id="IPR001610">
    <property type="entry name" value="PAC"/>
</dbReference>
<dbReference type="PANTHER" id="PTHR44757">
    <property type="entry name" value="DIGUANYLATE CYCLASE DGCP"/>
    <property type="match status" value="1"/>
</dbReference>
<organism evidence="4 5">
    <name type="scientific">Planococcus versutus</name>
    <dbReference type="NCBI Taxonomy" id="1302659"/>
    <lineage>
        <taxon>Bacteria</taxon>
        <taxon>Bacillati</taxon>
        <taxon>Bacillota</taxon>
        <taxon>Bacilli</taxon>
        <taxon>Bacillales</taxon>
        <taxon>Caryophanaceae</taxon>
        <taxon>Planococcus</taxon>
    </lineage>
</organism>
<proteinExistence type="predicted"/>
<dbReference type="Proteomes" id="UP000053354">
    <property type="component" value="Chromosome"/>
</dbReference>
<dbReference type="SUPFAM" id="SSF55785">
    <property type="entry name" value="PYP-like sensor domain (PAS domain)"/>
    <property type="match status" value="3"/>
</dbReference>
<feature type="domain" description="PAS" evidence="1">
    <location>
        <begin position="123"/>
        <end position="193"/>
    </location>
</feature>
<dbReference type="AlphaFoldDB" id="A0A1B1S383"/>
<dbReference type="InterPro" id="IPR035965">
    <property type="entry name" value="PAS-like_dom_sf"/>
</dbReference>
<dbReference type="CDD" id="cd00130">
    <property type="entry name" value="PAS"/>
    <property type="match status" value="2"/>
</dbReference>
<dbReference type="InterPro" id="IPR029787">
    <property type="entry name" value="Nucleotide_cyclase"/>
</dbReference>
<dbReference type="PROSITE" id="PS50112">
    <property type="entry name" value="PAS"/>
    <property type="match status" value="1"/>
</dbReference>
<sequence>MVMVIRVNGVASFTYEFLNSAAMEKTILNPASIGKTIDEVHTPEIAFFLKERYAKVVKTKESAHYEDFYYSSENALVYTKSSLTPLYGDNGTCTHIVSHTTDITNEKMTKKKKQASHDYLVENFTRSQSLFDNNTDIIVTVDTDGFITGGNSVSSRYSGYSINDLVGKDMFDFVVVKDRKLAKEHFNLSVAREMKDQRAHLINKSGNVIACLVKFVRITTDHDVLGYYVVAKDMTELDKRAEFYKVEKENYQIIAENVHDVIMLVGQFKECLYISPSAETIFGFPVNADFKGTFFDRIHSEDRAVVSSIFEWTTQKCIRSQSQFRLLHEEKSWIWIEVSGTPVLAEDGSLKHMVIIARDISIQKEYENRLKHFAYFDALTELPNRRYFQEYANDRLEQSQDIAIMILDIDDFKEINDLWGHEIGDSVIQEFGHRLTGCVQGENIVARLGGDEFILLLTNVTSDKRVKEMANAIYLAMETPINVQHLSFDLSISIGSALGSAEKTTISAMMKRADLAMYQAKQKEKTLFT</sequence>
<dbReference type="OrthoDB" id="2624050at2"/>
<evidence type="ECO:0000313" key="5">
    <source>
        <dbReference type="Proteomes" id="UP000053354"/>
    </source>
</evidence>
<dbReference type="GO" id="GO:0006355">
    <property type="term" value="P:regulation of DNA-templated transcription"/>
    <property type="evidence" value="ECO:0007669"/>
    <property type="project" value="InterPro"/>
</dbReference>
<reference evidence="4" key="1">
    <citation type="submission" date="2016-10" db="EMBL/GenBank/DDBJ databases">
        <authorList>
            <person name="See-Too W.S."/>
        </authorList>
    </citation>
    <scope>NUCLEOTIDE SEQUENCE</scope>
    <source>
        <strain evidence="4">L10.15</strain>
    </source>
</reference>
<dbReference type="PROSITE" id="PS50887">
    <property type="entry name" value="GGDEF"/>
    <property type="match status" value="1"/>
</dbReference>
<dbReference type="PANTHER" id="PTHR44757:SF2">
    <property type="entry name" value="BIOFILM ARCHITECTURE MAINTENANCE PROTEIN MBAA"/>
    <property type="match status" value="1"/>
</dbReference>
<feature type="domain" description="PAC" evidence="2">
    <location>
        <begin position="320"/>
        <end position="372"/>
    </location>
</feature>
<dbReference type="Pfam" id="PF00989">
    <property type="entry name" value="PAS"/>
    <property type="match status" value="1"/>
</dbReference>
<dbReference type="SMART" id="SM00267">
    <property type="entry name" value="GGDEF"/>
    <property type="match status" value="1"/>
</dbReference>
<dbReference type="InterPro" id="IPR000014">
    <property type="entry name" value="PAS"/>
</dbReference>
<dbReference type="STRING" id="1302659.I858_011785"/>
<dbReference type="InterPro" id="IPR000700">
    <property type="entry name" value="PAS-assoc_C"/>
</dbReference>